<sequence length="54" mass="6378">KLMQYILTLTRTTKNTYRYDHSDEEADLRTVYVQQVMFPRGAPDRITVTIDPTD</sequence>
<dbReference type="EMBL" id="LAZR01021017">
    <property type="protein sequence ID" value="KKL86775.1"/>
    <property type="molecule type" value="Genomic_DNA"/>
</dbReference>
<evidence type="ECO:0000313" key="1">
    <source>
        <dbReference type="EMBL" id="KKL86775.1"/>
    </source>
</evidence>
<accession>A0A0F9HYL5</accession>
<comment type="caution">
    <text evidence="1">The sequence shown here is derived from an EMBL/GenBank/DDBJ whole genome shotgun (WGS) entry which is preliminary data.</text>
</comment>
<reference evidence="1" key="1">
    <citation type="journal article" date="2015" name="Nature">
        <title>Complex archaea that bridge the gap between prokaryotes and eukaryotes.</title>
        <authorList>
            <person name="Spang A."/>
            <person name="Saw J.H."/>
            <person name="Jorgensen S.L."/>
            <person name="Zaremba-Niedzwiedzka K."/>
            <person name="Martijn J."/>
            <person name="Lind A.E."/>
            <person name="van Eijk R."/>
            <person name="Schleper C."/>
            <person name="Guy L."/>
            <person name="Ettema T.J."/>
        </authorList>
    </citation>
    <scope>NUCLEOTIDE SEQUENCE</scope>
</reference>
<dbReference type="AlphaFoldDB" id="A0A0F9HYL5"/>
<gene>
    <name evidence="1" type="ORF">LCGC14_1941310</name>
</gene>
<organism evidence="1">
    <name type="scientific">marine sediment metagenome</name>
    <dbReference type="NCBI Taxonomy" id="412755"/>
    <lineage>
        <taxon>unclassified sequences</taxon>
        <taxon>metagenomes</taxon>
        <taxon>ecological metagenomes</taxon>
    </lineage>
</organism>
<protein>
    <submittedName>
        <fullName evidence="1">Uncharacterized protein</fullName>
    </submittedName>
</protein>
<proteinExistence type="predicted"/>
<feature type="non-terminal residue" evidence="1">
    <location>
        <position position="1"/>
    </location>
</feature>
<name>A0A0F9HYL5_9ZZZZ</name>